<reference evidence="10" key="1">
    <citation type="journal article" date="2014" name="Proc. Natl. Acad. Sci. U.S.A.">
        <title>Extensive sampling of basidiomycete genomes demonstrates inadequacy of the white-rot/brown-rot paradigm for wood decay fungi.</title>
        <authorList>
            <person name="Riley R."/>
            <person name="Salamov A.A."/>
            <person name="Brown D.W."/>
            <person name="Nagy L.G."/>
            <person name="Floudas D."/>
            <person name="Held B.W."/>
            <person name="Levasseur A."/>
            <person name="Lombard V."/>
            <person name="Morin E."/>
            <person name="Otillar R."/>
            <person name="Lindquist E.A."/>
            <person name="Sun H."/>
            <person name="LaButti K.M."/>
            <person name="Schmutz J."/>
            <person name="Jabbour D."/>
            <person name="Luo H."/>
            <person name="Baker S.E."/>
            <person name="Pisabarro A.G."/>
            <person name="Walton J.D."/>
            <person name="Blanchette R.A."/>
            <person name="Henrissat B."/>
            <person name="Martin F."/>
            <person name="Cullen D."/>
            <person name="Hibbett D.S."/>
            <person name="Grigoriev I.V."/>
        </authorList>
    </citation>
    <scope>NUCLEOTIDE SEQUENCE [LARGE SCALE GENOMIC DNA]</scope>
    <source>
        <strain evidence="10">CBS 339.88</strain>
    </source>
</reference>
<dbReference type="Pfam" id="PF20684">
    <property type="entry name" value="Fung_rhodopsin"/>
    <property type="match status" value="1"/>
</dbReference>
<proteinExistence type="inferred from homology"/>
<feature type="compositionally biased region" description="Polar residues" evidence="6">
    <location>
        <begin position="336"/>
        <end position="352"/>
    </location>
</feature>
<evidence type="ECO:0000313" key="9">
    <source>
        <dbReference type="EMBL" id="KDR81176.1"/>
    </source>
</evidence>
<evidence type="ECO:0000256" key="4">
    <source>
        <dbReference type="ARBA" id="ARBA00023136"/>
    </source>
</evidence>
<evidence type="ECO:0000256" key="5">
    <source>
        <dbReference type="ARBA" id="ARBA00038359"/>
    </source>
</evidence>
<dbReference type="Proteomes" id="UP000027222">
    <property type="component" value="Unassembled WGS sequence"/>
</dbReference>
<feature type="transmembrane region" description="Helical" evidence="7">
    <location>
        <begin position="199"/>
        <end position="221"/>
    </location>
</feature>
<name>A0A067TDD2_GALM3</name>
<accession>A0A067TDD2</accession>
<keyword evidence="4 7" id="KW-0472">Membrane</keyword>
<gene>
    <name evidence="9" type="ORF">GALMADRAFT_241731</name>
</gene>
<evidence type="ECO:0000256" key="1">
    <source>
        <dbReference type="ARBA" id="ARBA00004141"/>
    </source>
</evidence>
<evidence type="ECO:0000256" key="6">
    <source>
        <dbReference type="SAM" id="MobiDB-lite"/>
    </source>
</evidence>
<sequence length="377" mass="42220">MTLSPQAAIAWEVGVTLLQAIAIASTVVRLAHRWRTDRMWWDDWTAFPPLFFDIMYVIILWLRVATIHSSRTKGEVFLFSTIFNVFLFRSVVWLSRISLALGISRIFPPKHRCRYFAFGLAALFLCAYIVNITTTALFHAGPPASACSTEDKECTRAAVRVWIMNLITLTFDAFADVILVVTPPIMLWKVRLPRNQRRLVLALFSSSILSFLASLAFVLVWMLNSHLGPNGYFIMMLCAHLQAFVCLLVCNLLVVTMLFYRVFRRVTLPDPSPTSESSFDPGLPEHPSKTHTTISNPSAPTPQHLNLSRLSDSPPETQSSNSTMTFTTIYEGSSLPSTQLSALPTSRSDSNGPTWTTTPSFDDTSSSSKTPPWSFPE</sequence>
<feature type="compositionally biased region" description="Polar residues" evidence="6">
    <location>
        <begin position="290"/>
        <end position="322"/>
    </location>
</feature>
<dbReference type="STRING" id="685588.A0A067TDD2"/>
<evidence type="ECO:0000313" key="10">
    <source>
        <dbReference type="Proteomes" id="UP000027222"/>
    </source>
</evidence>
<dbReference type="InterPro" id="IPR052337">
    <property type="entry name" value="SAT4-like"/>
</dbReference>
<comment type="similarity">
    <text evidence="5">Belongs to the SAT4 family.</text>
</comment>
<keyword evidence="2 7" id="KW-0812">Transmembrane</keyword>
<evidence type="ECO:0000256" key="2">
    <source>
        <dbReference type="ARBA" id="ARBA00022692"/>
    </source>
</evidence>
<comment type="subcellular location">
    <subcellularLocation>
        <location evidence="1">Membrane</location>
        <topology evidence="1">Multi-pass membrane protein</topology>
    </subcellularLocation>
</comment>
<dbReference type="PANTHER" id="PTHR33048">
    <property type="entry name" value="PTH11-LIKE INTEGRAL MEMBRANE PROTEIN (AFU_ORTHOLOGUE AFUA_5G11245)"/>
    <property type="match status" value="1"/>
</dbReference>
<dbReference type="HOGENOM" id="CLU_052841_2_0_1"/>
<evidence type="ECO:0000256" key="3">
    <source>
        <dbReference type="ARBA" id="ARBA00022989"/>
    </source>
</evidence>
<feature type="transmembrane region" description="Helical" evidence="7">
    <location>
        <begin position="233"/>
        <end position="260"/>
    </location>
</feature>
<feature type="compositionally biased region" description="Low complexity" evidence="6">
    <location>
        <begin position="353"/>
        <end position="377"/>
    </location>
</feature>
<dbReference type="OrthoDB" id="3229610at2759"/>
<feature type="region of interest" description="Disordered" evidence="6">
    <location>
        <begin position="336"/>
        <end position="377"/>
    </location>
</feature>
<keyword evidence="10" id="KW-1185">Reference proteome</keyword>
<dbReference type="AlphaFoldDB" id="A0A067TDD2"/>
<feature type="transmembrane region" description="Helical" evidence="7">
    <location>
        <begin position="115"/>
        <end position="141"/>
    </location>
</feature>
<dbReference type="EMBL" id="KL142371">
    <property type="protein sequence ID" value="KDR81176.1"/>
    <property type="molecule type" value="Genomic_DNA"/>
</dbReference>
<keyword evidence="3 7" id="KW-1133">Transmembrane helix</keyword>
<evidence type="ECO:0000259" key="8">
    <source>
        <dbReference type="Pfam" id="PF20684"/>
    </source>
</evidence>
<dbReference type="PANTHER" id="PTHR33048:SF47">
    <property type="entry name" value="INTEGRAL MEMBRANE PROTEIN-RELATED"/>
    <property type="match status" value="1"/>
</dbReference>
<dbReference type="InterPro" id="IPR049326">
    <property type="entry name" value="Rhodopsin_dom_fungi"/>
</dbReference>
<feature type="transmembrane region" description="Helical" evidence="7">
    <location>
        <begin position="76"/>
        <end position="94"/>
    </location>
</feature>
<feature type="transmembrane region" description="Helical" evidence="7">
    <location>
        <begin position="44"/>
        <end position="64"/>
    </location>
</feature>
<organism evidence="9 10">
    <name type="scientific">Galerina marginata (strain CBS 339.88)</name>
    <dbReference type="NCBI Taxonomy" id="685588"/>
    <lineage>
        <taxon>Eukaryota</taxon>
        <taxon>Fungi</taxon>
        <taxon>Dikarya</taxon>
        <taxon>Basidiomycota</taxon>
        <taxon>Agaricomycotina</taxon>
        <taxon>Agaricomycetes</taxon>
        <taxon>Agaricomycetidae</taxon>
        <taxon>Agaricales</taxon>
        <taxon>Agaricineae</taxon>
        <taxon>Strophariaceae</taxon>
        <taxon>Galerina</taxon>
    </lineage>
</organism>
<feature type="transmembrane region" description="Helical" evidence="7">
    <location>
        <begin position="6"/>
        <end position="32"/>
    </location>
</feature>
<feature type="region of interest" description="Disordered" evidence="6">
    <location>
        <begin position="270"/>
        <end position="322"/>
    </location>
</feature>
<protein>
    <recommendedName>
        <fullName evidence="8">Rhodopsin domain-containing protein</fullName>
    </recommendedName>
</protein>
<feature type="transmembrane region" description="Helical" evidence="7">
    <location>
        <begin position="161"/>
        <end position="187"/>
    </location>
</feature>
<dbReference type="GO" id="GO:0016020">
    <property type="term" value="C:membrane"/>
    <property type="evidence" value="ECO:0007669"/>
    <property type="project" value="UniProtKB-SubCell"/>
</dbReference>
<evidence type="ECO:0000256" key="7">
    <source>
        <dbReference type="SAM" id="Phobius"/>
    </source>
</evidence>
<feature type="domain" description="Rhodopsin" evidence="8">
    <location>
        <begin position="28"/>
        <end position="215"/>
    </location>
</feature>